<dbReference type="Pfam" id="PF10333">
    <property type="entry name" value="Pga1"/>
    <property type="match status" value="1"/>
</dbReference>
<keyword evidence="1" id="KW-0812">Transmembrane</keyword>
<sequence>MIHLISLFLFYLSICLANTETYLLSIPHYYNIPKPTNRITSGYPRDIQHLNTTHSVLLQYHIGSIRDQIPFAHNKYTISNTNANTIVIPYDTTLPVQKTLLVKINNYSDSIIESNDLLFIKLCWPATSAYDFRLSHEYIKTNELLGIDRESKSLGIDRESKSLGDNDIESKDLDLYLRIDYQFFGVTYNRDKFLHSEDELKFQLYINKLPLNWLPIPLELYDLIIYLVDIFIILVTQLGYIRSLLNI</sequence>
<keyword evidence="1" id="KW-1133">Transmembrane helix</keyword>
<organism evidence="3 4">
    <name type="scientific">Candida oxycetoniae</name>
    <dbReference type="NCBI Taxonomy" id="497107"/>
    <lineage>
        <taxon>Eukaryota</taxon>
        <taxon>Fungi</taxon>
        <taxon>Dikarya</taxon>
        <taxon>Ascomycota</taxon>
        <taxon>Saccharomycotina</taxon>
        <taxon>Pichiomycetes</taxon>
        <taxon>Debaryomycetaceae</taxon>
        <taxon>Candida/Lodderomyces clade</taxon>
        <taxon>Candida</taxon>
    </lineage>
</organism>
<evidence type="ECO:0000313" key="3">
    <source>
        <dbReference type="EMBL" id="KAI3403983.2"/>
    </source>
</evidence>
<keyword evidence="2" id="KW-0732">Signal</keyword>
<feature type="chain" id="PRO_5042596332" evidence="2">
    <location>
        <begin position="18"/>
        <end position="247"/>
    </location>
</feature>
<reference evidence="3" key="1">
    <citation type="journal article" date="2022" name="DNA Res.">
        <title>Genome analysis of five recently described species of the CUG-Ser clade uncovers Candida theae as a new hybrid lineage with pathogenic potential in the Candida parapsilosis species complex.</title>
        <authorList>
            <person name="Mixao V."/>
            <person name="Del Olmo V."/>
            <person name="Hegedusova E."/>
            <person name="Saus E."/>
            <person name="Pryszcz L."/>
            <person name="Cillingova A."/>
            <person name="Nosek J."/>
            <person name="Gabaldon T."/>
        </authorList>
    </citation>
    <scope>NUCLEOTIDE SEQUENCE</scope>
    <source>
        <strain evidence="3">CBS 10844</strain>
    </source>
</reference>
<feature type="signal peptide" evidence="2">
    <location>
        <begin position="1"/>
        <end position="17"/>
    </location>
</feature>
<evidence type="ECO:0000256" key="1">
    <source>
        <dbReference type="SAM" id="Phobius"/>
    </source>
</evidence>
<keyword evidence="4" id="KW-1185">Reference proteome</keyword>
<proteinExistence type="predicted"/>
<dbReference type="GeneID" id="73380867"/>
<gene>
    <name evidence="3" type="ORF">KGF56_003250</name>
</gene>
<comment type="caution">
    <text evidence="3">The sequence shown here is derived from an EMBL/GenBank/DDBJ whole genome shotgun (WGS) entry which is preliminary data.</text>
</comment>
<evidence type="ECO:0000313" key="4">
    <source>
        <dbReference type="Proteomes" id="UP001202479"/>
    </source>
</evidence>
<name>A0AAI9SVS2_9ASCO</name>
<dbReference type="Proteomes" id="UP001202479">
    <property type="component" value="Unassembled WGS sequence"/>
</dbReference>
<dbReference type="InterPro" id="IPR019433">
    <property type="entry name" value="GPI_ManTrfase_II_coact_Pga1"/>
</dbReference>
<feature type="transmembrane region" description="Helical" evidence="1">
    <location>
        <begin position="223"/>
        <end position="241"/>
    </location>
</feature>
<protein>
    <submittedName>
        <fullName evidence="3">Uncharacterized protein</fullName>
    </submittedName>
</protein>
<dbReference type="EMBL" id="JAHUZD010000110">
    <property type="protein sequence ID" value="KAI3403983.2"/>
    <property type="molecule type" value="Genomic_DNA"/>
</dbReference>
<dbReference type="AlphaFoldDB" id="A0AAI9SVS2"/>
<evidence type="ECO:0000256" key="2">
    <source>
        <dbReference type="SAM" id="SignalP"/>
    </source>
</evidence>
<keyword evidence="1" id="KW-0472">Membrane</keyword>
<accession>A0AAI9SVS2</accession>
<dbReference type="RefSeq" id="XP_049179728.1">
    <property type="nucleotide sequence ID" value="XM_049324564.1"/>
</dbReference>